<evidence type="ECO:0000313" key="1">
    <source>
        <dbReference type="EMBL" id="AKN39470.1"/>
    </source>
</evidence>
<reference evidence="2" key="1">
    <citation type="journal article" date="2015" name="MBio">
        <title>Eco-Evolutionary Dynamics of Episomes among Ecologically Cohesive Bacterial Populations.</title>
        <authorList>
            <person name="Xue H."/>
            <person name="Cordero O.X."/>
            <person name="Camas F.M."/>
            <person name="Trimble W."/>
            <person name="Meyer F."/>
            <person name="Guglielmini J."/>
            <person name="Rocha E.P."/>
            <person name="Polz M.F."/>
        </authorList>
    </citation>
    <scope>NUCLEOTIDE SEQUENCE</scope>
    <source>
        <strain evidence="1">FF_3</strain>
        <strain evidence="2">ZF_193</strain>
    </source>
</reference>
<evidence type="ECO:0000313" key="2">
    <source>
        <dbReference type="EMBL" id="AKN40748.1"/>
    </source>
</evidence>
<proteinExistence type="predicted"/>
<accession>A0A0H3ZWM1</accession>
<dbReference type="AlphaFoldDB" id="A0A0H3ZWM1"/>
<dbReference type="EMBL" id="KP795649">
    <property type="protein sequence ID" value="AKN39470.1"/>
    <property type="molecule type" value="Genomic_DNA"/>
</dbReference>
<organism evidence="2">
    <name type="scientific">Vibrio tasmaniensis</name>
    <dbReference type="NCBI Taxonomy" id="212663"/>
    <lineage>
        <taxon>Bacteria</taxon>
        <taxon>Pseudomonadati</taxon>
        <taxon>Pseudomonadota</taxon>
        <taxon>Gammaproteobacteria</taxon>
        <taxon>Vibrionales</taxon>
        <taxon>Vibrionaceae</taxon>
        <taxon>Vibrio</taxon>
    </lineage>
</organism>
<protein>
    <submittedName>
        <fullName evidence="2">Uncharacterized protein</fullName>
    </submittedName>
</protein>
<dbReference type="EMBL" id="KP795705">
    <property type="protein sequence ID" value="AKN40748.1"/>
    <property type="molecule type" value="Genomic_DNA"/>
</dbReference>
<name>A0A0H3ZWM1_9VIBR</name>
<sequence>MSYFKPITSLGDTYELSHLEPFKMEFESKGAGKKLTINVTFSNHCFSKKLSDEPTSKHSNIGNTPKDKPRVFCPIRYKLSKEVPLKDLIKKLNHASVKVFQTKARRNWCYSIQVDDPKGPYHVFFEMRKNQKNPRKKQDLNMVVESAYHQTEEPPKLLGRMGFQMLCTNVYLNKRVATKR</sequence>